<evidence type="ECO:0000313" key="15">
    <source>
        <dbReference type="Proteomes" id="UP000593932"/>
    </source>
</evidence>
<evidence type="ECO:0000256" key="5">
    <source>
        <dbReference type="ARBA" id="ARBA00020076"/>
    </source>
</evidence>
<keyword evidence="15" id="KW-1185">Reference proteome</keyword>
<dbReference type="PANTHER" id="PTHR10978">
    <property type="entry name" value="SUCCINATE DEHYDROGENASE CYTOCHROME B560 SUBUNIT"/>
    <property type="match status" value="1"/>
</dbReference>
<evidence type="ECO:0000313" key="14">
    <source>
        <dbReference type="EMBL" id="QOW21195.1"/>
    </source>
</evidence>
<comment type="subunit">
    <text evidence="12">Part of an enzyme complex containing four subunits: a flavoprotein, an iron-sulfur protein, plus two membrane-anchoring proteins, SdhC and SdhD. The complex can form homotrimers.</text>
</comment>
<dbReference type="NCBIfam" id="TIGR02970">
    <property type="entry name" value="succ_dehyd_cytB"/>
    <property type="match status" value="1"/>
</dbReference>
<dbReference type="SUPFAM" id="SSF81343">
    <property type="entry name" value="Fumarate reductase respiratory complex transmembrane subunits"/>
    <property type="match status" value="1"/>
</dbReference>
<dbReference type="InterPro" id="IPR018495">
    <property type="entry name" value="Succ_DH_cyt_bsu_CS"/>
</dbReference>
<evidence type="ECO:0000256" key="12">
    <source>
        <dbReference type="ARBA" id="ARBA00025912"/>
    </source>
</evidence>
<dbReference type="InterPro" id="IPR014314">
    <property type="entry name" value="Succ_DH_cytb556"/>
</dbReference>
<comment type="similarity">
    <text evidence="4">Belongs to the cytochrome b560 family.</text>
</comment>
<comment type="subcellular location">
    <subcellularLocation>
        <location evidence="3">Membrane</location>
        <topology evidence="3">Multi-pass membrane protein</topology>
    </subcellularLocation>
</comment>
<dbReference type="InterPro" id="IPR000701">
    <property type="entry name" value="SuccDH_FuR_B_TM-su"/>
</dbReference>
<evidence type="ECO:0000256" key="8">
    <source>
        <dbReference type="ARBA" id="ARBA00022723"/>
    </source>
</evidence>
<evidence type="ECO:0000256" key="11">
    <source>
        <dbReference type="ARBA" id="ARBA00023136"/>
    </source>
</evidence>
<evidence type="ECO:0000256" key="6">
    <source>
        <dbReference type="ARBA" id="ARBA00022617"/>
    </source>
</evidence>
<keyword evidence="10" id="KW-0408">Iron</keyword>
<evidence type="ECO:0000256" key="3">
    <source>
        <dbReference type="ARBA" id="ARBA00004141"/>
    </source>
</evidence>
<keyword evidence="11 13" id="KW-0472">Membrane</keyword>
<sequence length="131" mass="14728">MASRQRPISPHIQVYRWQVQMVTSILHRATGIVLVAGSLLFVWGLWALAAGPEQWSDFSGFARSIPGFVVLFGWSWAFAYHLANGIRHVLQDAGWGFQIPDFIRNSWTTIIVSLVITALLWFAAMQQWGGA</sequence>
<keyword evidence="8" id="KW-0479">Metal-binding</keyword>
<feature type="transmembrane region" description="Helical" evidence="13">
    <location>
        <begin position="25"/>
        <end position="49"/>
    </location>
</feature>
<evidence type="ECO:0000256" key="10">
    <source>
        <dbReference type="ARBA" id="ARBA00023004"/>
    </source>
</evidence>
<comment type="cofactor">
    <cofactor evidence="1">
        <name>heme</name>
        <dbReference type="ChEBI" id="CHEBI:30413"/>
    </cofactor>
</comment>
<dbReference type="EMBL" id="CP063657">
    <property type="protein sequence ID" value="QOW21195.1"/>
    <property type="molecule type" value="Genomic_DNA"/>
</dbReference>
<gene>
    <name evidence="14" type="primary">sdhC</name>
    <name evidence="14" type="ORF">INQ42_07820</name>
</gene>
<evidence type="ECO:0000256" key="4">
    <source>
        <dbReference type="ARBA" id="ARBA00007244"/>
    </source>
</evidence>
<dbReference type="PIRSF" id="PIRSF000178">
    <property type="entry name" value="SDH_cyt_b560"/>
    <property type="match status" value="1"/>
</dbReference>
<dbReference type="Pfam" id="PF01127">
    <property type="entry name" value="Sdh_cyt"/>
    <property type="match status" value="1"/>
</dbReference>
<accession>A0A7S6UJ54</accession>
<dbReference type="RefSeq" id="WP_194033782.1">
    <property type="nucleotide sequence ID" value="NZ_CP063657.1"/>
</dbReference>
<feature type="transmembrane region" description="Helical" evidence="13">
    <location>
        <begin position="61"/>
        <end position="82"/>
    </location>
</feature>
<dbReference type="InterPro" id="IPR034804">
    <property type="entry name" value="SQR/QFR_C/D"/>
</dbReference>
<keyword evidence="9 13" id="KW-1133">Transmembrane helix</keyword>
<dbReference type="PANTHER" id="PTHR10978:SF5">
    <property type="entry name" value="SUCCINATE DEHYDROGENASE CYTOCHROME B560 SUBUNIT, MITOCHONDRIAL"/>
    <property type="match status" value="1"/>
</dbReference>
<dbReference type="Gene3D" id="1.20.1300.10">
    <property type="entry name" value="Fumarate reductase/succinate dehydrogenase, transmembrane subunit"/>
    <property type="match status" value="1"/>
</dbReference>
<reference evidence="14 15" key="1">
    <citation type="submission" date="2020-10" db="EMBL/GenBank/DDBJ databases">
        <title>complete genome sequencing of Lysobacter sp. H23M41.</title>
        <authorList>
            <person name="Bae J.-W."/>
            <person name="Lee S.-Y."/>
        </authorList>
    </citation>
    <scope>NUCLEOTIDE SEQUENCE [LARGE SCALE GENOMIC DNA]</scope>
    <source>
        <strain evidence="14 15">H23M41</strain>
    </source>
</reference>
<evidence type="ECO:0000256" key="1">
    <source>
        <dbReference type="ARBA" id="ARBA00001971"/>
    </source>
</evidence>
<organism evidence="14 15">
    <name type="scientific">Novilysobacter avium</name>
    <dbReference type="NCBI Taxonomy" id="2781023"/>
    <lineage>
        <taxon>Bacteria</taxon>
        <taxon>Pseudomonadati</taxon>
        <taxon>Pseudomonadota</taxon>
        <taxon>Gammaproteobacteria</taxon>
        <taxon>Lysobacterales</taxon>
        <taxon>Lysobacteraceae</taxon>
        <taxon>Novilysobacter</taxon>
    </lineage>
</organism>
<name>A0A7S6UJ54_9GAMM</name>
<keyword evidence="7 13" id="KW-0812">Transmembrane</keyword>
<dbReference type="PROSITE" id="PS01000">
    <property type="entry name" value="SDH_CYT_1"/>
    <property type="match status" value="1"/>
</dbReference>
<proteinExistence type="inferred from homology"/>
<evidence type="ECO:0000256" key="9">
    <source>
        <dbReference type="ARBA" id="ARBA00022989"/>
    </source>
</evidence>
<evidence type="ECO:0000256" key="7">
    <source>
        <dbReference type="ARBA" id="ARBA00022692"/>
    </source>
</evidence>
<feature type="transmembrane region" description="Helical" evidence="13">
    <location>
        <begin position="102"/>
        <end position="124"/>
    </location>
</feature>
<evidence type="ECO:0000256" key="2">
    <source>
        <dbReference type="ARBA" id="ARBA00004050"/>
    </source>
</evidence>
<dbReference type="Proteomes" id="UP000593932">
    <property type="component" value="Chromosome"/>
</dbReference>
<evidence type="ECO:0000256" key="13">
    <source>
        <dbReference type="SAM" id="Phobius"/>
    </source>
</evidence>
<comment type="function">
    <text evidence="2">Membrane-anchoring subunit of succinate dehydrogenase (SDH).</text>
</comment>
<dbReference type="CDD" id="cd03499">
    <property type="entry name" value="SQR_TypeC_SdhC"/>
    <property type="match status" value="1"/>
</dbReference>
<protein>
    <recommendedName>
        <fullName evidence="5">Succinate dehydrogenase cytochrome b556 subunit</fullName>
    </recommendedName>
</protein>
<keyword evidence="6" id="KW-0349">Heme</keyword>